<dbReference type="GeneID" id="89969009"/>
<dbReference type="RefSeq" id="XP_064712277.1">
    <property type="nucleotide sequence ID" value="XM_064844417.1"/>
</dbReference>
<name>A0AAV9NVL4_9EURO</name>
<dbReference type="AlphaFoldDB" id="A0AAV9NVL4"/>
<protein>
    <submittedName>
        <fullName evidence="1">Uncharacterized protein</fullName>
    </submittedName>
</protein>
<comment type="caution">
    <text evidence="1">The sequence shown here is derived from an EMBL/GenBank/DDBJ whole genome shotgun (WGS) entry which is preliminary data.</text>
</comment>
<sequence length="214" mass="25358">MPSPHRHHCTDLCGPIFKYYLPKDDSIRWHPTCWHPSYCLEGQQSPKAIEQPVRTKSKKVIIRLLGMASEIEFDQWHDGEWYGNIWKDLYESCIMPLREEAERSGKARMPVITLEAVERRTKTFDSSCIERFEELWPGKDSWDTIEYYAVYLGAMRFFNTWNTDLFDRGSGENLTEHQMNCLLWTVIQYDLHNTTKSQLKLAAERKRKAEERGF</sequence>
<dbReference type="Proteomes" id="UP001358417">
    <property type="component" value="Unassembled WGS sequence"/>
</dbReference>
<accession>A0AAV9NVL4</accession>
<dbReference type="EMBL" id="JAVRRD010000001">
    <property type="protein sequence ID" value="KAK5064953.1"/>
    <property type="molecule type" value="Genomic_DNA"/>
</dbReference>
<reference evidence="1 2" key="1">
    <citation type="submission" date="2023-08" db="EMBL/GenBank/DDBJ databases">
        <title>Black Yeasts Isolated from many extreme environments.</title>
        <authorList>
            <person name="Coleine C."/>
            <person name="Stajich J.E."/>
            <person name="Selbmann L."/>
        </authorList>
    </citation>
    <scope>NUCLEOTIDE SEQUENCE [LARGE SCALE GENOMIC DNA]</scope>
    <source>
        <strain evidence="1 2">CCFEE 5792</strain>
    </source>
</reference>
<gene>
    <name evidence="1" type="ORF">LTR84_000787</name>
</gene>
<evidence type="ECO:0000313" key="2">
    <source>
        <dbReference type="Proteomes" id="UP001358417"/>
    </source>
</evidence>
<proteinExistence type="predicted"/>
<organism evidence="1 2">
    <name type="scientific">Exophiala bonariae</name>
    <dbReference type="NCBI Taxonomy" id="1690606"/>
    <lineage>
        <taxon>Eukaryota</taxon>
        <taxon>Fungi</taxon>
        <taxon>Dikarya</taxon>
        <taxon>Ascomycota</taxon>
        <taxon>Pezizomycotina</taxon>
        <taxon>Eurotiomycetes</taxon>
        <taxon>Chaetothyriomycetidae</taxon>
        <taxon>Chaetothyriales</taxon>
        <taxon>Herpotrichiellaceae</taxon>
        <taxon>Exophiala</taxon>
    </lineage>
</organism>
<evidence type="ECO:0000313" key="1">
    <source>
        <dbReference type="EMBL" id="KAK5064953.1"/>
    </source>
</evidence>
<keyword evidence="2" id="KW-1185">Reference proteome</keyword>